<gene>
    <name evidence="2" type="ORF">LAL4801_05799</name>
</gene>
<sequence length="516" mass="56862">MARAPQTMNEAYFGLLRLVRPETTDDQVRTLASAMDKQFGKFGVANEKSGLLHVTEHRDRLATEPDRFKDKYRQVPENIELGLPEGFNVSPLKQPESLAMASTAMSETAKSLGSRPMRRPRPGFGTSDPGVPPTGVRPPQEAVAPQPASEQLPLASELPRKPSDQLSKGPARSNGGIGRIYSENGKKTYELKDRSQPADFIDPETIPNGDPYMPDLSPMGLAITGADAANAMAAIDDGEQPVSPFERLRALKDTWVSERRPRSQMKSDNPQLVLDFSATEVMATGRSSERSAPPLEVETDYAKALEATAKEKTPARVSKSKVDPTALRYKRPDGAFNGFYGDREFARKGRPKAAVAEEILKAGSLGKMVNFGSLEIDQMCDDHVITGGMVLNVFEKTGRVDNLTTVDVELTITFGEGEDANKVHKIIFSNWQGEEESTPPFDWIECVNGVFRGRTFDQEPDPFTLLEIYEDEPIDGSKLAPVILHTPKKEPEKKLRPIFSSSVRTDEKPEIGGMRM</sequence>
<evidence type="ECO:0000313" key="2">
    <source>
        <dbReference type="EMBL" id="CTQ47337.1"/>
    </source>
</evidence>
<dbReference type="AlphaFoldDB" id="A0A0M6YDM5"/>
<accession>A0A0M6YDM5</accession>
<dbReference type="Proteomes" id="UP000048926">
    <property type="component" value="Unassembled WGS sequence"/>
</dbReference>
<protein>
    <submittedName>
        <fullName evidence="2">Uncharacterized protein</fullName>
    </submittedName>
</protein>
<evidence type="ECO:0000256" key="1">
    <source>
        <dbReference type="SAM" id="MobiDB-lite"/>
    </source>
</evidence>
<reference evidence="3" key="1">
    <citation type="submission" date="2015-07" db="EMBL/GenBank/DDBJ databases">
        <authorList>
            <person name="Rodrigo-Torres Lidia"/>
            <person name="Arahal R.David."/>
        </authorList>
    </citation>
    <scope>NUCLEOTIDE SEQUENCE [LARGE SCALE GENOMIC DNA]</scope>
    <source>
        <strain evidence="3">CECT 4801</strain>
    </source>
</reference>
<keyword evidence="3" id="KW-1185">Reference proteome</keyword>
<organism evidence="2 3">
    <name type="scientific">Roseibium aggregatum</name>
    <dbReference type="NCBI Taxonomy" id="187304"/>
    <lineage>
        <taxon>Bacteria</taxon>
        <taxon>Pseudomonadati</taxon>
        <taxon>Pseudomonadota</taxon>
        <taxon>Alphaproteobacteria</taxon>
        <taxon>Hyphomicrobiales</taxon>
        <taxon>Stappiaceae</taxon>
        <taxon>Roseibium</taxon>
    </lineage>
</organism>
<feature type="region of interest" description="Disordered" evidence="1">
    <location>
        <begin position="99"/>
        <end position="188"/>
    </location>
</feature>
<dbReference type="RefSeq" id="WP_055661377.1">
    <property type="nucleotide sequence ID" value="NZ_CXST01000006.1"/>
</dbReference>
<proteinExistence type="predicted"/>
<name>A0A0M6YDM5_9HYPH</name>
<evidence type="ECO:0000313" key="3">
    <source>
        <dbReference type="Proteomes" id="UP000048926"/>
    </source>
</evidence>
<dbReference type="EMBL" id="CXST01000006">
    <property type="protein sequence ID" value="CTQ47337.1"/>
    <property type="molecule type" value="Genomic_DNA"/>
</dbReference>